<dbReference type="EMBL" id="CP036343">
    <property type="protein sequence ID" value="QDT92557.1"/>
    <property type="molecule type" value="Genomic_DNA"/>
</dbReference>
<evidence type="ECO:0000256" key="2">
    <source>
        <dbReference type="SAM" id="SignalP"/>
    </source>
</evidence>
<dbReference type="PANTHER" id="PTHR43037">
    <property type="entry name" value="UNNAMED PRODUCT-RELATED"/>
    <property type="match status" value="1"/>
</dbReference>
<keyword evidence="4" id="KW-0378">Hydrolase</keyword>
<dbReference type="GO" id="GO:0016787">
    <property type="term" value="F:hydrolase activity"/>
    <property type="evidence" value="ECO:0007669"/>
    <property type="project" value="UniProtKB-KW"/>
</dbReference>
<dbReference type="RefSeq" id="WP_197995436.1">
    <property type="nucleotide sequence ID" value="NZ_CP036343.1"/>
</dbReference>
<feature type="domain" description="Phospholipase/carboxylesterase/thioesterase" evidence="3">
    <location>
        <begin position="105"/>
        <end position="205"/>
    </location>
</feature>
<proteinExistence type="predicted"/>
<accession>A0A517VHV2</accession>
<gene>
    <name evidence="4" type="ORF">Pan161_42250</name>
</gene>
<evidence type="ECO:0000256" key="1">
    <source>
        <dbReference type="ARBA" id="ARBA00022729"/>
    </source>
</evidence>
<dbReference type="SUPFAM" id="SSF53474">
    <property type="entry name" value="alpha/beta-Hydrolases"/>
    <property type="match status" value="1"/>
</dbReference>
<protein>
    <submittedName>
        <fullName evidence="4">Alpha/beta hydrolase family protein</fullName>
    </submittedName>
</protein>
<organism evidence="4 5">
    <name type="scientific">Gimesia algae</name>
    <dbReference type="NCBI Taxonomy" id="2527971"/>
    <lineage>
        <taxon>Bacteria</taxon>
        <taxon>Pseudomonadati</taxon>
        <taxon>Planctomycetota</taxon>
        <taxon>Planctomycetia</taxon>
        <taxon>Planctomycetales</taxon>
        <taxon>Planctomycetaceae</taxon>
        <taxon>Gimesia</taxon>
    </lineage>
</organism>
<dbReference type="Gene3D" id="3.40.50.1820">
    <property type="entry name" value="alpha/beta hydrolase"/>
    <property type="match status" value="1"/>
</dbReference>
<dbReference type="InterPro" id="IPR050955">
    <property type="entry name" value="Plant_Biomass_Hydrol_Est"/>
</dbReference>
<name>A0A517VHV2_9PLAN</name>
<evidence type="ECO:0000313" key="4">
    <source>
        <dbReference type="EMBL" id="QDT92557.1"/>
    </source>
</evidence>
<feature type="chain" id="PRO_5022074976" evidence="2">
    <location>
        <begin position="18"/>
        <end position="661"/>
    </location>
</feature>
<feature type="signal peptide" evidence="2">
    <location>
        <begin position="1"/>
        <end position="17"/>
    </location>
</feature>
<dbReference type="InterPro" id="IPR029058">
    <property type="entry name" value="AB_hydrolase_fold"/>
</dbReference>
<evidence type="ECO:0000313" key="5">
    <source>
        <dbReference type="Proteomes" id="UP000316855"/>
    </source>
</evidence>
<dbReference type="KEGG" id="gax:Pan161_42250"/>
<dbReference type="AlphaFoldDB" id="A0A517VHV2"/>
<dbReference type="PANTHER" id="PTHR43037:SF1">
    <property type="entry name" value="BLL1128 PROTEIN"/>
    <property type="match status" value="1"/>
</dbReference>
<keyword evidence="5" id="KW-1185">Reference proteome</keyword>
<dbReference type="Proteomes" id="UP000316855">
    <property type="component" value="Chromosome"/>
</dbReference>
<reference evidence="4 5" key="1">
    <citation type="submission" date="2019-02" db="EMBL/GenBank/DDBJ databases">
        <title>Deep-cultivation of Planctomycetes and their phenomic and genomic characterization uncovers novel biology.</title>
        <authorList>
            <person name="Wiegand S."/>
            <person name="Jogler M."/>
            <person name="Boedeker C."/>
            <person name="Pinto D."/>
            <person name="Vollmers J."/>
            <person name="Rivas-Marin E."/>
            <person name="Kohn T."/>
            <person name="Peeters S.H."/>
            <person name="Heuer A."/>
            <person name="Rast P."/>
            <person name="Oberbeckmann S."/>
            <person name="Bunk B."/>
            <person name="Jeske O."/>
            <person name="Meyerdierks A."/>
            <person name="Storesund J.E."/>
            <person name="Kallscheuer N."/>
            <person name="Luecker S."/>
            <person name="Lage O.M."/>
            <person name="Pohl T."/>
            <person name="Merkel B.J."/>
            <person name="Hornburger P."/>
            <person name="Mueller R.-W."/>
            <person name="Bruemmer F."/>
            <person name="Labrenz M."/>
            <person name="Spormann A.M."/>
            <person name="Op den Camp H."/>
            <person name="Overmann J."/>
            <person name="Amann R."/>
            <person name="Jetten M.S.M."/>
            <person name="Mascher T."/>
            <person name="Medema M.H."/>
            <person name="Devos D.P."/>
            <person name="Kaster A.-K."/>
            <person name="Ovreas L."/>
            <person name="Rohde M."/>
            <person name="Galperin M.Y."/>
            <person name="Jogler C."/>
        </authorList>
    </citation>
    <scope>NUCLEOTIDE SEQUENCE [LARGE SCALE GENOMIC DNA]</scope>
    <source>
        <strain evidence="4 5">Pan161</strain>
    </source>
</reference>
<sequence length="661" mass="73896" precursor="true">MKIFLCILFSYATLVHAADTNIRWNSNFKETCHSQAEGAPVSFTVRTPPQIAGRKAYPLLIDLKVGLNAVPSTQYPFFYALPARGRIWGYRSLSTYDVLQVIDCMKQKYPIDPDRIYLTGFSAGGSGAMHLASCFPDQFAAVLALGGVGNNYPLVNFKNLPVAFHHGDEDWTSSICNARVQADRMQALGSPMFLKEYPDAGHSIPGPRAPLLDWLFKQTRNPNPLSLTHECESISLGRSYWFTIQEFIDPHQRASVAATINDRTVVVHPHNIAAFSLDLAAFPNVKTVQIDQTRLPADMYYRFESGHWINGSPLPKPPTRVYQAGAAANLYQGEPLLIVYGTRGDRTQQLKTLAQTLASYGGPTNERIPNLFPVISDIELTQTQQTNANLILVGTPAENRLSQAILSGLPIKIQQGTLLAGGRSPLPLENQILSLLAPHPDHPQRLVYLLAPFTDTAGLAQVVAKPASFLAGSDGFDRISQADLLTQNPQHLISRQLQYGKDWNWIRFPDADQPIPARYSNRANLATTCLQLMQEKSQADFALWWGPADRGMWGTDFNHLERYQPEFYTKADFLTRHRLFETMTGSVTGAELKEIWNRWGTKQELQSFPEITPGTLIDEQQYRLHIPMDLYIKLGQRKQNLINPQTAPGITSAELLQQIFP</sequence>
<keyword evidence="1 2" id="KW-0732">Signal</keyword>
<dbReference type="InterPro" id="IPR003140">
    <property type="entry name" value="PLipase/COase/thioEstase"/>
</dbReference>
<evidence type="ECO:0000259" key="3">
    <source>
        <dbReference type="Pfam" id="PF02230"/>
    </source>
</evidence>
<dbReference type="Pfam" id="PF02230">
    <property type="entry name" value="Abhydrolase_2"/>
    <property type="match status" value="1"/>
</dbReference>